<keyword evidence="2" id="KW-0677">Repeat</keyword>
<dbReference type="Gene3D" id="3.30.160.60">
    <property type="entry name" value="Classic Zinc Finger"/>
    <property type="match status" value="2"/>
</dbReference>
<keyword evidence="3 6" id="KW-0863">Zinc-finger</keyword>
<evidence type="ECO:0000256" key="1">
    <source>
        <dbReference type="ARBA" id="ARBA00022723"/>
    </source>
</evidence>
<dbReference type="AlphaFoldDB" id="A0A915CTH5"/>
<feature type="domain" description="C2H2-type" evidence="8">
    <location>
        <begin position="447"/>
        <end position="474"/>
    </location>
</feature>
<evidence type="ECO:0000259" key="8">
    <source>
        <dbReference type="PROSITE" id="PS50157"/>
    </source>
</evidence>
<keyword evidence="9" id="KW-1185">Reference proteome</keyword>
<proteinExistence type="predicted"/>
<protein>
    <submittedName>
        <fullName evidence="10">C2H2-type domain-containing protein</fullName>
    </submittedName>
</protein>
<evidence type="ECO:0000256" key="6">
    <source>
        <dbReference type="PROSITE-ProRule" id="PRU00042"/>
    </source>
</evidence>
<feature type="compositionally biased region" description="Polar residues" evidence="7">
    <location>
        <begin position="96"/>
        <end position="109"/>
    </location>
</feature>
<dbReference type="PROSITE" id="PS50157">
    <property type="entry name" value="ZINC_FINGER_C2H2_2"/>
    <property type="match status" value="4"/>
</dbReference>
<keyword evidence="5" id="KW-0539">Nucleus</keyword>
<dbReference type="PANTHER" id="PTHR24377">
    <property type="entry name" value="IP01015P-RELATED"/>
    <property type="match status" value="1"/>
</dbReference>
<evidence type="ECO:0000256" key="3">
    <source>
        <dbReference type="ARBA" id="ARBA00022771"/>
    </source>
</evidence>
<dbReference type="SMART" id="SM00355">
    <property type="entry name" value="ZnF_C2H2"/>
    <property type="match status" value="5"/>
</dbReference>
<feature type="domain" description="C2H2-type" evidence="8">
    <location>
        <begin position="417"/>
        <end position="440"/>
    </location>
</feature>
<evidence type="ECO:0000313" key="10">
    <source>
        <dbReference type="WBParaSite" id="jg1225"/>
    </source>
</evidence>
<evidence type="ECO:0000256" key="2">
    <source>
        <dbReference type="ARBA" id="ARBA00022737"/>
    </source>
</evidence>
<dbReference type="WBParaSite" id="jg1225">
    <property type="protein sequence ID" value="jg1225"/>
    <property type="gene ID" value="jg1225"/>
</dbReference>
<feature type="compositionally biased region" description="Low complexity" evidence="7">
    <location>
        <begin position="245"/>
        <end position="258"/>
    </location>
</feature>
<sequence>MLEEESTSCFGVDDNSVMDAIDSKDFFADFDLDEMSALEEGDLSLLSDPQKVRQLAEALSISPHANKSMQMNGSCSSSLPSDIFSHELSDKDGASFESQHSSNSPPINNNRHHRPSTTLENAAAVDGAGKNQQCACKDCGKLFNSVWYLKQHAVKHSNDRPFKCKFCMKTYKFRSNLYQHKCPERNRHMGGVGQSFKKKFYTRGIAYIEMYNGKAMDAEGNPIKFRPAKHRHKATGAEGGGSSGSGTTSAAAAPNGSSNYDINPFLNSQSQGAMNADNIFGNAQDGNRPAYPAQNAPMGSLNSFEMQSPRYPIMPNCQTQNNNNMFFEPSLLNNNNSNTDVDSEDKNSSMGSTNIANSLVPSQFEDPFCTPNPNYMASQFGLNGNFGLADYCSSIRQKPLDPDYIDNYIQKNRHRIYTCRKCKLSFPSREHLSRHNAYHTSLDCQPFVCDQCPQRFGNEKQLSGHYLQHSDNSPHRCAQCYGTFRSALALRRHKDQSRQCYCPPLECSPDW</sequence>
<feature type="domain" description="C2H2-type" evidence="8">
    <location>
        <begin position="134"/>
        <end position="161"/>
    </location>
</feature>
<feature type="compositionally biased region" description="Polar residues" evidence="7">
    <location>
        <begin position="259"/>
        <end position="273"/>
    </location>
</feature>
<evidence type="ECO:0000313" key="9">
    <source>
        <dbReference type="Proteomes" id="UP000887574"/>
    </source>
</evidence>
<dbReference type="SUPFAM" id="SSF57667">
    <property type="entry name" value="beta-beta-alpha zinc fingers"/>
    <property type="match status" value="3"/>
</dbReference>
<evidence type="ECO:0000256" key="4">
    <source>
        <dbReference type="ARBA" id="ARBA00022833"/>
    </source>
</evidence>
<keyword evidence="4" id="KW-0862">Zinc</keyword>
<dbReference type="InterPro" id="IPR036236">
    <property type="entry name" value="Znf_C2H2_sf"/>
</dbReference>
<feature type="domain" description="C2H2-type" evidence="8">
    <location>
        <begin position="162"/>
        <end position="190"/>
    </location>
</feature>
<accession>A0A915CTH5</accession>
<organism evidence="9 10">
    <name type="scientific">Ditylenchus dipsaci</name>
    <dbReference type="NCBI Taxonomy" id="166011"/>
    <lineage>
        <taxon>Eukaryota</taxon>
        <taxon>Metazoa</taxon>
        <taxon>Ecdysozoa</taxon>
        <taxon>Nematoda</taxon>
        <taxon>Chromadorea</taxon>
        <taxon>Rhabditida</taxon>
        <taxon>Tylenchina</taxon>
        <taxon>Tylenchomorpha</taxon>
        <taxon>Sphaerularioidea</taxon>
        <taxon>Anguinidae</taxon>
        <taxon>Anguininae</taxon>
        <taxon>Ditylenchus</taxon>
    </lineage>
</organism>
<evidence type="ECO:0000256" key="5">
    <source>
        <dbReference type="ARBA" id="ARBA00023242"/>
    </source>
</evidence>
<reference evidence="10" key="1">
    <citation type="submission" date="2022-11" db="UniProtKB">
        <authorList>
            <consortium name="WormBaseParasite"/>
        </authorList>
    </citation>
    <scope>IDENTIFICATION</scope>
</reference>
<dbReference type="Proteomes" id="UP000887574">
    <property type="component" value="Unplaced"/>
</dbReference>
<feature type="region of interest" description="Disordered" evidence="7">
    <location>
        <begin position="230"/>
        <end position="300"/>
    </location>
</feature>
<dbReference type="GO" id="GO:0008270">
    <property type="term" value="F:zinc ion binding"/>
    <property type="evidence" value="ECO:0007669"/>
    <property type="project" value="UniProtKB-KW"/>
</dbReference>
<dbReference type="InterPro" id="IPR050826">
    <property type="entry name" value="Krueppel_C2H2_ZnFinger"/>
</dbReference>
<keyword evidence="1" id="KW-0479">Metal-binding</keyword>
<feature type="region of interest" description="Disordered" evidence="7">
    <location>
        <begin position="93"/>
        <end position="115"/>
    </location>
</feature>
<dbReference type="InterPro" id="IPR013087">
    <property type="entry name" value="Znf_C2H2_type"/>
</dbReference>
<dbReference type="PROSITE" id="PS00028">
    <property type="entry name" value="ZINC_FINGER_C2H2_1"/>
    <property type="match status" value="3"/>
</dbReference>
<name>A0A915CTH5_9BILA</name>
<evidence type="ECO:0000256" key="7">
    <source>
        <dbReference type="SAM" id="MobiDB-lite"/>
    </source>
</evidence>